<reference evidence="10" key="1">
    <citation type="journal article" date="2019" name="Int. J. Syst. Evol. Microbiol.">
        <title>The Global Catalogue of Microorganisms (GCM) 10K type strain sequencing project: providing services to taxonomists for standard genome sequencing and annotation.</title>
        <authorList>
            <consortium name="The Broad Institute Genomics Platform"/>
            <consortium name="The Broad Institute Genome Sequencing Center for Infectious Disease"/>
            <person name="Wu L."/>
            <person name="Ma J."/>
        </authorList>
    </citation>
    <scope>NUCLEOTIDE SEQUENCE [LARGE SCALE GENOMIC DNA]</scope>
    <source>
        <strain evidence="10">JCM 18298</strain>
    </source>
</reference>
<dbReference type="InterPro" id="IPR005828">
    <property type="entry name" value="MFS_sugar_transport-like"/>
</dbReference>
<keyword evidence="5 7" id="KW-1133">Transmembrane helix</keyword>
<keyword evidence="3" id="KW-1003">Cell membrane</keyword>
<feature type="domain" description="Major facilitator superfamily (MFS) profile" evidence="8">
    <location>
        <begin position="23"/>
        <end position="438"/>
    </location>
</feature>
<dbReference type="PANTHER" id="PTHR43045:SF2">
    <property type="entry name" value="INNER MEMBRANE METABOLITE TRANSPORT PROTEIN YHJE"/>
    <property type="match status" value="1"/>
</dbReference>
<dbReference type="PROSITE" id="PS00216">
    <property type="entry name" value="SUGAR_TRANSPORT_1"/>
    <property type="match status" value="1"/>
</dbReference>
<feature type="transmembrane region" description="Helical" evidence="7">
    <location>
        <begin position="288"/>
        <end position="311"/>
    </location>
</feature>
<evidence type="ECO:0000259" key="8">
    <source>
        <dbReference type="PROSITE" id="PS50850"/>
    </source>
</evidence>
<dbReference type="EMBL" id="BAABJM010000005">
    <property type="protein sequence ID" value="GAA5063791.1"/>
    <property type="molecule type" value="Genomic_DNA"/>
</dbReference>
<dbReference type="PANTHER" id="PTHR43045">
    <property type="entry name" value="SHIKIMATE TRANSPORTER"/>
    <property type="match status" value="1"/>
</dbReference>
<keyword evidence="6 7" id="KW-0472">Membrane</keyword>
<evidence type="ECO:0000256" key="5">
    <source>
        <dbReference type="ARBA" id="ARBA00022989"/>
    </source>
</evidence>
<feature type="transmembrane region" description="Helical" evidence="7">
    <location>
        <begin position="64"/>
        <end position="84"/>
    </location>
</feature>
<dbReference type="Proteomes" id="UP001500603">
    <property type="component" value="Unassembled WGS sequence"/>
</dbReference>
<evidence type="ECO:0000313" key="10">
    <source>
        <dbReference type="Proteomes" id="UP001500603"/>
    </source>
</evidence>
<feature type="transmembrane region" description="Helical" evidence="7">
    <location>
        <begin position="348"/>
        <end position="372"/>
    </location>
</feature>
<comment type="caution">
    <text evidence="9">The sequence shown here is derived from an EMBL/GenBank/DDBJ whole genome shotgun (WGS) entry which is preliminary data.</text>
</comment>
<feature type="transmembrane region" description="Helical" evidence="7">
    <location>
        <begin position="96"/>
        <end position="114"/>
    </location>
</feature>
<feature type="transmembrane region" description="Helical" evidence="7">
    <location>
        <begin position="323"/>
        <end position="342"/>
    </location>
</feature>
<comment type="subcellular location">
    <subcellularLocation>
        <location evidence="1">Cell membrane</location>
        <topology evidence="1">Multi-pass membrane protein</topology>
    </subcellularLocation>
</comment>
<evidence type="ECO:0000256" key="7">
    <source>
        <dbReference type="SAM" id="Phobius"/>
    </source>
</evidence>
<feature type="transmembrane region" description="Helical" evidence="7">
    <location>
        <begin position="255"/>
        <end position="276"/>
    </location>
</feature>
<dbReference type="InterPro" id="IPR020846">
    <property type="entry name" value="MFS_dom"/>
</dbReference>
<dbReference type="SUPFAM" id="SSF103473">
    <property type="entry name" value="MFS general substrate transporter"/>
    <property type="match status" value="1"/>
</dbReference>
<feature type="transmembrane region" description="Helical" evidence="7">
    <location>
        <begin position="126"/>
        <end position="151"/>
    </location>
</feature>
<dbReference type="PROSITE" id="PS50850">
    <property type="entry name" value="MFS"/>
    <property type="match status" value="1"/>
</dbReference>
<evidence type="ECO:0000256" key="4">
    <source>
        <dbReference type="ARBA" id="ARBA00022692"/>
    </source>
</evidence>
<evidence type="ECO:0000256" key="6">
    <source>
        <dbReference type="ARBA" id="ARBA00023136"/>
    </source>
</evidence>
<keyword evidence="2" id="KW-0813">Transport</keyword>
<dbReference type="InterPro" id="IPR005829">
    <property type="entry name" value="Sugar_transporter_CS"/>
</dbReference>
<feature type="transmembrane region" description="Helical" evidence="7">
    <location>
        <begin position="172"/>
        <end position="191"/>
    </location>
</feature>
<sequence>MNIHAANTTTASLPTAPMSMRKVAIASSLGTTIEYYDFFIYATAAALVFPEVFFPALGPVGGTVASFATLSIAFVARPLGSIVFGHFGDRIGRKRSLVMTLLIMGIGTVLIGLLPGSDSIGVAAPIILVILRAAQGFAVGGEWAGATLLTAEHSPIGKRGRYAVYPQLGAPLGYLFSAGAFLIVSTVFAGNDTFLDWGWRIPFVASLALIVLGLWVRLTVAETPAFTHAQAVAAEDGEKRTAPFLQVIRHQSREVLLAAGGITMQYSFFYIGTAYLTSYATSESGMGLSMNTVLVAGVIASLILACTVIVAGRLSDRFGRRNTITVACVSGVVVAFALFPFLDLGGAFVFFLGLTAVLIVFGINFAPVGAFLPELFETRSRYTGAGLAFALGGVIGGGVVPLLAPALDARWGGIAVGGMLVVTALFSLVCIRLLPETKNRDVISGAPHSAATEQAAVDVAAATPAVIRAVGEEH</sequence>
<protein>
    <submittedName>
        <fullName evidence="9">MHS family MFS transporter</fullName>
    </submittedName>
</protein>
<feature type="transmembrane region" description="Helical" evidence="7">
    <location>
        <begin position="384"/>
        <end position="404"/>
    </location>
</feature>
<evidence type="ECO:0000313" key="9">
    <source>
        <dbReference type="EMBL" id="GAA5063791.1"/>
    </source>
</evidence>
<feature type="transmembrane region" description="Helical" evidence="7">
    <location>
        <begin position="197"/>
        <end position="216"/>
    </location>
</feature>
<evidence type="ECO:0000256" key="2">
    <source>
        <dbReference type="ARBA" id="ARBA00022448"/>
    </source>
</evidence>
<dbReference type="CDD" id="cd17369">
    <property type="entry name" value="MFS_ShiA_like"/>
    <property type="match status" value="1"/>
</dbReference>
<keyword evidence="4 7" id="KW-0812">Transmembrane</keyword>
<dbReference type="Pfam" id="PF00083">
    <property type="entry name" value="Sugar_tr"/>
    <property type="match status" value="1"/>
</dbReference>
<name>A0ABP9KQH2_9NOCA</name>
<gene>
    <name evidence="9" type="ORF">GCM10023318_49000</name>
</gene>
<dbReference type="Gene3D" id="1.20.1250.20">
    <property type="entry name" value="MFS general substrate transporter like domains"/>
    <property type="match status" value="1"/>
</dbReference>
<accession>A0ABP9KQH2</accession>
<keyword evidence="10" id="KW-1185">Reference proteome</keyword>
<dbReference type="InterPro" id="IPR036259">
    <property type="entry name" value="MFS_trans_sf"/>
</dbReference>
<proteinExistence type="predicted"/>
<evidence type="ECO:0000256" key="1">
    <source>
        <dbReference type="ARBA" id="ARBA00004651"/>
    </source>
</evidence>
<feature type="transmembrane region" description="Helical" evidence="7">
    <location>
        <begin position="410"/>
        <end position="434"/>
    </location>
</feature>
<dbReference type="RefSeq" id="WP_345498180.1">
    <property type="nucleotide sequence ID" value="NZ_BAABJM010000005.1"/>
</dbReference>
<evidence type="ECO:0000256" key="3">
    <source>
        <dbReference type="ARBA" id="ARBA00022475"/>
    </source>
</evidence>
<organism evidence="9 10">
    <name type="scientific">Nocardia callitridis</name>
    <dbReference type="NCBI Taxonomy" id="648753"/>
    <lineage>
        <taxon>Bacteria</taxon>
        <taxon>Bacillati</taxon>
        <taxon>Actinomycetota</taxon>
        <taxon>Actinomycetes</taxon>
        <taxon>Mycobacteriales</taxon>
        <taxon>Nocardiaceae</taxon>
        <taxon>Nocardia</taxon>
    </lineage>
</organism>